<organism evidence="1 2">
    <name type="scientific">Mycena rosella</name>
    <name type="common">Pink bonnet</name>
    <name type="synonym">Agaricus rosellus</name>
    <dbReference type="NCBI Taxonomy" id="1033263"/>
    <lineage>
        <taxon>Eukaryota</taxon>
        <taxon>Fungi</taxon>
        <taxon>Dikarya</taxon>
        <taxon>Basidiomycota</taxon>
        <taxon>Agaricomycotina</taxon>
        <taxon>Agaricomycetes</taxon>
        <taxon>Agaricomycetidae</taxon>
        <taxon>Agaricales</taxon>
        <taxon>Marasmiineae</taxon>
        <taxon>Mycenaceae</taxon>
        <taxon>Mycena</taxon>
    </lineage>
</organism>
<accession>A0AAD7AXB0</accession>
<proteinExistence type="predicted"/>
<dbReference type="AlphaFoldDB" id="A0AAD7AXB0"/>
<evidence type="ECO:0000313" key="2">
    <source>
        <dbReference type="Proteomes" id="UP001221757"/>
    </source>
</evidence>
<sequence>MEDHSALLTIRLASKACAAAATPCAFRILTVRDGVESARALIGLQNCSEEITGAVHEVVFKGDPEGVGGDVYVAEDQTSGAEGRDALSAAFSGLPKFPTQGAKPHAV</sequence>
<evidence type="ECO:0000313" key="1">
    <source>
        <dbReference type="EMBL" id="KAJ7603027.1"/>
    </source>
</evidence>
<comment type="caution">
    <text evidence="1">The sequence shown here is derived from an EMBL/GenBank/DDBJ whole genome shotgun (WGS) entry which is preliminary data.</text>
</comment>
<name>A0AAD7AXB0_MYCRO</name>
<dbReference type="EMBL" id="JARKIE010001334">
    <property type="protein sequence ID" value="KAJ7603027.1"/>
    <property type="molecule type" value="Genomic_DNA"/>
</dbReference>
<keyword evidence="2" id="KW-1185">Reference proteome</keyword>
<gene>
    <name evidence="1" type="ORF">B0H17DRAFT_1154829</name>
</gene>
<dbReference type="Proteomes" id="UP001221757">
    <property type="component" value="Unassembled WGS sequence"/>
</dbReference>
<reference evidence="1" key="1">
    <citation type="submission" date="2023-03" db="EMBL/GenBank/DDBJ databases">
        <title>Massive genome expansion in bonnet fungi (Mycena s.s.) driven by repeated elements and novel gene families across ecological guilds.</title>
        <authorList>
            <consortium name="Lawrence Berkeley National Laboratory"/>
            <person name="Harder C.B."/>
            <person name="Miyauchi S."/>
            <person name="Viragh M."/>
            <person name="Kuo A."/>
            <person name="Thoen E."/>
            <person name="Andreopoulos B."/>
            <person name="Lu D."/>
            <person name="Skrede I."/>
            <person name="Drula E."/>
            <person name="Henrissat B."/>
            <person name="Morin E."/>
            <person name="Kohler A."/>
            <person name="Barry K."/>
            <person name="LaButti K."/>
            <person name="Morin E."/>
            <person name="Salamov A."/>
            <person name="Lipzen A."/>
            <person name="Mereny Z."/>
            <person name="Hegedus B."/>
            <person name="Baldrian P."/>
            <person name="Stursova M."/>
            <person name="Weitz H."/>
            <person name="Taylor A."/>
            <person name="Grigoriev I.V."/>
            <person name="Nagy L.G."/>
            <person name="Martin F."/>
            <person name="Kauserud H."/>
        </authorList>
    </citation>
    <scope>NUCLEOTIDE SEQUENCE</scope>
    <source>
        <strain evidence="1">CBHHK067</strain>
    </source>
</reference>
<protein>
    <submittedName>
        <fullName evidence="1">Uncharacterized protein</fullName>
    </submittedName>
</protein>